<evidence type="ECO:0000256" key="1">
    <source>
        <dbReference type="SAM" id="MobiDB-lite"/>
    </source>
</evidence>
<sequence>MRGGNSMKSSTAATLNQRNLGPARQFTTGVPSPKPVLNTRYLPETNALLRRDPLSSYGTRSLHDNESCSDGEFSSLAHGMRSSQLSFYTLASTQSTASEPRKYFAHADRFTVENSQLPTHAAATATAALTANAPKAAAPSGSEESTNSKKRRLFNLGVLRKAVAGHSTFASVL</sequence>
<comment type="caution">
    <text evidence="2">The sequence shown here is derived from an EMBL/GenBank/DDBJ whole genome shotgun (WGS) entry which is preliminary data.</text>
</comment>
<dbReference type="EMBL" id="JAUJLE010000353">
    <property type="protein sequence ID" value="KAK0959454.1"/>
    <property type="molecule type" value="Genomic_DNA"/>
</dbReference>
<proteinExistence type="predicted"/>
<evidence type="ECO:0000313" key="2">
    <source>
        <dbReference type="EMBL" id="KAK0959454.1"/>
    </source>
</evidence>
<reference evidence="2" key="1">
    <citation type="submission" date="2023-06" db="EMBL/GenBank/DDBJ databases">
        <title>Black Yeasts Isolated from many extreme environments.</title>
        <authorList>
            <person name="Coleine C."/>
            <person name="Stajich J.E."/>
            <person name="Selbmann L."/>
        </authorList>
    </citation>
    <scope>NUCLEOTIDE SEQUENCE</scope>
    <source>
        <strain evidence="2">CCFEE 5200</strain>
    </source>
</reference>
<protein>
    <submittedName>
        <fullName evidence="2">Uncharacterized protein</fullName>
    </submittedName>
</protein>
<gene>
    <name evidence="2" type="ORF">LTR91_020830</name>
</gene>
<accession>A0AAN6H707</accession>
<name>A0AAN6H707_9PEZI</name>
<evidence type="ECO:0000313" key="3">
    <source>
        <dbReference type="Proteomes" id="UP001175353"/>
    </source>
</evidence>
<feature type="compositionally biased region" description="Polar residues" evidence="1">
    <location>
        <begin position="1"/>
        <end position="30"/>
    </location>
</feature>
<keyword evidence="3" id="KW-1185">Reference proteome</keyword>
<feature type="region of interest" description="Disordered" evidence="1">
    <location>
        <begin position="1"/>
        <end position="38"/>
    </location>
</feature>
<dbReference type="AlphaFoldDB" id="A0AAN6H707"/>
<dbReference type="Proteomes" id="UP001175353">
    <property type="component" value="Unassembled WGS sequence"/>
</dbReference>
<organism evidence="2 3">
    <name type="scientific">Friedmanniomyces endolithicus</name>
    <dbReference type="NCBI Taxonomy" id="329885"/>
    <lineage>
        <taxon>Eukaryota</taxon>
        <taxon>Fungi</taxon>
        <taxon>Dikarya</taxon>
        <taxon>Ascomycota</taxon>
        <taxon>Pezizomycotina</taxon>
        <taxon>Dothideomycetes</taxon>
        <taxon>Dothideomycetidae</taxon>
        <taxon>Mycosphaerellales</taxon>
        <taxon>Teratosphaeriaceae</taxon>
        <taxon>Friedmanniomyces</taxon>
    </lineage>
</organism>